<dbReference type="InterPro" id="IPR051395">
    <property type="entry name" value="Cytochrome_c_Peroxidase/MauG"/>
</dbReference>
<protein>
    <submittedName>
        <fullName evidence="12">C-type cytochrome</fullName>
    </submittedName>
</protein>
<evidence type="ECO:0000256" key="10">
    <source>
        <dbReference type="SAM" id="SignalP"/>
    </source>
</evidence>
<evidence type="ECO:0000313" key="12">
    <source>
        <dbReference type="EMBL" id="RWX24539.1"/>
    </source>
</evidence>
<dbReference type="GO" id="GO:0009055">
    <property type="term" value="F:electron transfer activity"/>
    <property type="evidence" value="ECO:0007669"/>
    <property type="project" value="InterPro"/>
</dbReference>
<feature type="binding site" description="axial binding residue" evidence="9">
    <location>
        <position position="289"/>
    </location>
    <ligand>
        <name>heme c</name>
        <dbReference type="ChEBI" id="CHEBI:61717"/>
        <label>2</label>
    </ligand>
    <ligandPart>
        <name>Fe</name>
        <dbReference type="ChEBI" id="CHEBI:18248"/>
    </ligandPart>
</feature>
<comment type="subcellular location">
    <subcellularLocation>
        <location evidence="1">Periplasm</location>
    </subcellularLocation>
</comment>
<feature type="signal peptide" evidence="10">
    <location>
        <begin position="1"/>
        <end position="21"/>
    </location>
</feature>
<dbReference type="EMBL" id="SBHX01000068">
    <property type="protein sequence ID" value="RWX24539.1"/>
    <property type="molecule type" value="Genomic_DNA"/>
</dbReference>
<keyword evidence="5" id="KW-0574">Periplasm</keyword>
<dbReference type="Proteomes" id="UP000283817">
    <property type="component" value="Unassembled WGS sequence"/>
</dbReference>
<organism evidence="12 13">
    <name type="scientific">Rhizobium leguminosarum</name>
    <dbReference type="NCBI Taxonomy" id="384"/>
    <lineage>
        <taxon>Bacteria</taxon>
        <taxon>Pseudomonadati</taxon>
        <taxon>Pseudomonadota</taxon>
        <taxon>Alphaproteobacteria</taxon>
        <taxon>Hyphomicrobiales</taxon>
        <taxon>Rhizobiaceae</taxon>
        <taxon>Rhizobium/Agrobacterium group</taxon>
        <taxon>Rhizobium</taxon>
    </lineage>
</organism>
<dbReference type="PROSITE" id="PS51007">
    <property type="entry name" value="CYTC"/>
    <property type="match status" value="1"/>
</dbReference>
<dbReference type="InterPro" id="IPR026259">
    <property type="entry name" value="MauG/Cytc_peroxidase"/>
</dbReference>
<feature type="binding site" description="covalent" evidence="8">
    <location>
        <position position="213"/>
    </location>
    <ligand>
        <name>heme c</name>
        <dbReference type="ChEBI" id="CHEBI:61717"/>
        <label>2</label>
    </ligand>
</feature>
<dbReference type="AlphaFoldDB" id="A0A444HPP2"/>
<evidence type="ECO:0000259" key="11">
    <source>
        <dbReference type="PROSITE" id="PS51007"/>
    </source>
</evidence>
<evidence type="ECO:0000256" key="5">
    <source>
        <dbReference type="ARBA" id="ARBA00022764"/>
    </source>
</evidence>
<evidence type="ECO:0000256" key="6">
    <source>
        <dbReference type="ARBA" id="ARBA00023002"/>
    </source>
</evidence>
<dbReference type="InterPro" id="IPR004852">
    <property type="entry name" value="Di-haem_cyt_c_peroxidsae"/>
</dbReference>
<dbReference type="GO" id="GO:0020037">
    <property type="term" value="F:heme binding"/>
    <property type="evidence" value="ECO:0007669"/>
    <property type="project" value="InterPro"/>
</dbReference>
<evidence type="ECO:0000256" key="7">
    <source>
        <dbReference type="ARBA" id="ARBA00023004"/>
    </source>
</evidence>
<proteinExistence type="predicted"/>
<feature type="binding site" description="axial binding residue" evidence="9">
    <location>
        <position position="214"/>
    </location>
    <ligand>
        <name>heme c</name>
        <dbReference type="ChEBI" id="CHEBI:61717"/>
        <label>2</label>
    </ligand>
    <ligandPart>
        <name>Fe</name>
        <dbReference type="ChEBI" id="CHEBI:18248"/>
    </ligandPart>
</feature>
<feature type="binding site" description="covalent" evidence="8">
    <location>
        <position position="67"/>
    </location>
    <ligand>
        <name>heme c</name>
        <dbReference type="ChEBI" id="CHEBI:61717"/>
        <label>1</label>
    </ligand>
</feature>
<dbReference type="InterPro" id="IPR009056">
    <property type="entry name" value="Cyt_c-like_dom"/>
</dbReference>
<sequence length="331" mass="36220">MRYIALCVLCFLLTLAMEAIAQEVLGLEGREPLAPLEDGPALEPKAVELGRQLFSDPILSANQDFSCMTCHDLSTGGTVHVPRPLGPHGEEYRFNAPTVFNVGSIYRLGWRGDFTSLERQNEKVLLDEGLMAVSWPALMSRLQQNRAYANSFEEAYGRAPDRANILDALSAFQRSLTTPNSAFDRYLEGDTTALSTMQLEGYRLFKDYGCASCHQGANVGGNMFQRFGIFASPPVGEPPNDGDLGRFTLTGKESDKGVFRVPSLRNVEVTAPYFHDGRAATLAQAVGIMGVSQLGRKLTPEEIANLVEFLKSLTGEYHGSKLKAPTSTSRD</sequence>
<feature type="binding site" description="covalent" evidence="8">
    <location>
        <position position="70"/>
    </location>
    <ligand>
        <name>heme c</name>
        <dbReference type="ChEBI" id="CHEBI:61717"/>
        <label>1</label>
    </ligand>
</feature>
<evidence type="ECO:0000256" key="8">
    <source>
        <dbReference type="PIRSR" id="PIRSR000294-1"/>
    </source>
</evidence>
<feature type="domain" description="Cytochrome c" evidence="11">
    <location>
        <begin position="196"/>
        <end position="314"/>
    </location>
</feature>
<dbReference type="GO" id="GO:0004130">
    <property type="term" value="F:cytochrome-c peroxidase activity"/>
    <property type="evidence" value="ECO:0007669"/>
    <property type="project" value="TreeGrafter"/>
</dbReference>
<keyword evidence="6" id="KW-0560">Oxidoreductase</keyword>
<comment type="cofactor">
    <cofactor evidence="8">
        <name>heme</name>
        <dbReference type="ChEBI" id="CHEBI:30413"/>
    </cofactor>
    <text evidence="8">Binds 2 heme groups.</text>
</comment>
<dbReference type="PIRSF" id="PIRSF000294">
    <property type="entry name" value="Cytochrome-c_peroxidase"/>
    <property type="match status" value="1"/>
</dbReference>
<dbReference type="PANTHER" id="PTHR30600">
    <property type="entry name" value="CYTOCHROME C PEROXIDASE-RELATED"/>
    <property type="match status" value="1"/>
</dbReference>
<feature type="binding site" description="covalent" evidence="8">
    <location>
        <position position="210"/>
    </location>
    <ligand>
        <name>heme c</name>
        <dbReference type="ChEBI" id="CHEBI:61717"/>
        <label>2</label>
    </ligand>
</feature>
<evidence type="ECO:0000256" key="2">
    <source>
        <dbReference type="ARBA" id="ARBA00022617"/>
    </source>
</evidence>
<feature type="chain" id="PRO_5019173668" evidence="10">
    <location>
        <begin position="22"/>
        <end position="331"/>
    </location>
</feature>
<dbReference type="Pfam" id="PF03150">
    <property type="entry name" value="CCP_MauG"/>
    <property type="match status" value="1"/>
</dbReference>
<reference evidence="12 13" key="1">
    <citation type="submission" date="2019-01" db="EMBL/GenBank/DDBJ databases">
        <title>RHIZO-ID as a novel technology for direct rhizobia identification.</title>
        <authorList>
            <person name="De Meyer S.E."/>
        </authorList>
    </citation>
    <scope>NUCLEOTIDE SEQUENCE [LARGE SCALE GENOMIC DNA]</scope>
    <source>
        <strain evidence="12 13">WSM448</strain>
    </source>
</reference>
<evidence type="ECO:0000313" key="13">
    <source>
        <dbReference type="Proteomes" id="UP000283817"/>
    </source>
</evidence>
<accession>A0A444HPP2</accession>
<evidence type="ECO:0000256" key="4">
    <source>
        <dbReference type="ARBA" id="ARBA00022729"/>
    </source>
</evidence>
<dbReference type="InterPro" id="IPR036909">
    <property type="entry name" value="Cyt_c-like_dom_sf"/>
</dbReference>
<keyword evidence="3 9" id="KW-0479">Metal-binding</keyword>
<feature type="binding site" description="axial binding residue" evidence="9">
    <location>
        <position position="71"/>
    </location>
    <ligand>
        <name>heme c</name>
        <dbReference type="ChEBI" id="CHEBI:61717"/>
        <label>1</label>
    </ligand>
    <ligandPart>
        <name>Fe</name>
        <dbReference type="ChEBI" id="CHEBI:18248"/>
    </ligandPart>
</feature>
<gene>
    <name evidence="12" type="ORF">EHI47_28040</name>
</gene>
<keyword evidence="7 9" id="KW-0408">Iron</keyword>
<dbReference type="GO" id="GO:0042597">
    <property type="term" value="C:periplasmic space"/>
    <property type="evidence" value="ECO:0007669"/>
    <property type="project" value="UniProtKB-SubCell"/>
</dbReference>
<dbReference type="Pfam" id="PF00034">
    <property type="entry name" value="Cytochrom_C"/>
    <property type="match status" value="1"/>
</dbReference>
<keyword evidence="2 8" id="KW-0349">Heme</keyword>
<name>A0A444HPP2_RHILE</name>
<comment type="PTM">
    <text evidence="8">Binds 2 heme groups per subunit.</text>
</comment>
<comment type="caution">
    <text evidence="12">The sequence shown here is derived from an EMBL/GenBank/DDBJ whole genome shotgun (WGS) entry which is preliminary data.</text>
</comment>
<keyword evidence="4 10" id="KW-0732">Signal</keyword>
<evidence type="ECO:0000256" key="1">
    <source>
        <dbReference type="ARBA" id="ARBA00004418"/>
    </source>
</evidence>
<evidence type="ECO:0000256" key="9">
    <source>
        <dbReference type="PIRSR" id="PIRSR000294-2"/>
    </source>
</evidence>
<dbReference type="GO" id="GO:0046872">
    <property type="term" value="F:metal ion binding"/>
    <property type="evidence" value="ECO:0007669"/>
    <property type="project" value="UniProtKB-KW"/>
</dbReference>
<dbReference type="Gene3D" id="1.10.760.10">
    <property type="entry name" value="Cytochrome c-like domain"/>
    <property type="match status" value="2"/>
</dbReference>
<dbReference type="PANTHER" id="PTHR30600:SF7">
    <property type="entry name" value="CYTOCHROME C PEROXIDASE-RELATED"/>
    <property type="match status" value="1"/>
</dbReference>
<evidence type="ECO:0000256" key="3">
    <source>
        <dbReference type="ARBA" id="ARBA00022723"/>
    </source>
</evidence>
<dbReference type="SUPFAM" id="SSF46626">
    <property type="entry name" value="Cytochrome c"/>
    <property type="match status" value="2"/>
</dbReference>